<comment type="caution">
    <text evidence="1">The sequence shown here is derived from an EMBL/GenBank/DDBJ whole genome shotgun (WGS) entry which is preliminary data.</text>
</comment>
<name>A0ABS8D5M5_9NEIS</name>
<sequence length="148" mass="16683">MKSPLSYSKGQLELSRLMTASQYLLAWQKLLNQFLPSVLQGHAFVMKIENGVMHIAVPNGAFATRLRQYSPTLLKLLNQPRNDFQLGDGRLVDLSVSVRQIEPHQRRKEEKKGISRKALTAFTNTAAELPNGSPLQTALLRLIKHHKS</sequence>
<protein>
    <submittedName>
        <fullName evidence="1">DUF721 domain-containing protein</fullName>
    </submittedName>
</protein>
<keyword evidence="2" id="KW-1185">Reference proteome</keyword>
<evidence type="ECO:0000313" key="2">
    <source>
        <dbReference type="Proteomes" id="UP001165395"/>
    </source>
</evidence>
<dbReference type="RefSeq" id="WP_227180287.1">
    <property type="nucleotide sequence ID" value="NZ_JAJBZT010000004.1"/>
</dbReference>
<evidence type="ECO:0000313" key="1">
    <source>
        <dbReference type="EMBL" id="MCB6183503.1"/>
    </source>
</evidence>
<proteinExistence type="predicted"/>
<dbReference type="Pfam" id="PF05258">
    <property type="entry name" value="DciA"/>
    <property type="match status" value="1"/>
</dbReference>
<accession>A0ABS8D5M5</accession>
<dbReference type="InterPro" id="IPR007922">
    <property type="entry name" value="DciA-like"/>
</dbReference>
<dbReference type="Proteomes" id="UP001165395">
    <property type="component" value="Unassembled WGS sequence"/>
</dbReference>
<organism evidence="1 2">
    <name type="scientific">Leeia speluncae</name>
    <dbReference type="NCBI Taxonomy" id="2884804"/>
    <lineage>
        <taxon>Bacteria</taxon>
        <taxon>Pseudomonadati</taxon>
        <taxon>Pseudomonadota</taxon>
        <taxon>Betaproteobacteria</taxon>
        <taxon>Neisseriales</taxon>
        <taxon>Leeiaceae</taxon>
        <taxon>Leeia</taxon>
    </lineage>
</organism>
<gene>
    <name evidence="1" type="ORF">LIN78_08075</name>
</gene>
<reference evidence="1" key="1">
    <citation type="submission" date="2021-10" db="EMBL/GenBank/DDBJ databases">
        <title>The complete genome sequence of Leeia sp. TBRC 13508.</title>
        <authorList>
            <person name="Charoenyingcharoen P."/>
            <person name="Yukphan P."/>
        </authorList>
    </citation>
    <scope>NUCLEOTIDE SEQUENCE</scope>
    <source>
        <strain evidence="1">TBRC 13508</strain>
    </source>
</reference>
<dbReference type="EMBL" id="JAJBZT010000004">
    <property type="protein sequence ID" value="MCB6183503.1"/>
    <property type="molecule type" value="Genomic_DNA"/>
</dbReference>